<protein>
    <submittedName>
        <fullName evidence="3">Uncharacterized protein</fullName>
    </submittedName>
</protein>
<keyword evidence="4" id="KW-1185">Reference proteome</keyword>
<proteinExistence type="predicted"/>
<name>A0AAV9U7K7_9PEZI</name>
<dbReference type="EMBL" id="JAVHNS010000013">
    <property type="protein sequence ID" value="KAK6337254.1"/>
    <property type="molecule type" value="Genomic_DNA"/>
</dbReference>
<organism evidence="3 4">
    <name type="scientific">Orbilia blumenaviensis</name>
    <dbReference type="NCBI Taxonomy" id="1796055"/>
    <lineage>
        <taxon>Eukaryota</taxon>
        <taxon>Fungi</taxon>
        <taxon>Dikarya</taxon>
        <taxon>Ascomycota</taxon>
        <taxon>Pezizomycotina</taxon>
        <taxon>Orbiliomycetes</taxon>
        <taxon>Orbiliales</taxon>
        <taxon>Orbiliaceae</taxon>
        <taxon>Orbilia</taxon>
    </lineage>
</organism>
<sequence length="751" mass="85032">MPLMSLTLLHGCTELPSHVHELTNSFAWSTVAPTATIIGNDVNPINHQIQASSPTAFVEKSQILDTAEQQEPVSHLQKRSRPNKKKETPNRQATGKPPSTTTPNQNSELLMYQKMLLQSYEKEQKERQLAAEQEERRKILAAQAENERALKAAREKLEAERRKRDWDNHVQNVLYAESRPDPDRHHWHAVENRLWDRVPSLFEWDTGYNAGDFTLNDFYPGREATKRHRAKAKAKIQSQWGNYNSIIDENDQNDQAFIDQLSGLDNKVPEEDFFAVEPYDLELPIPGALEYKITTISPGSDFTPWEEVKEWHEYGTEKPIKSLADNAEELIKSSAGYAEKPTKPPVDDDDGPNANTILSTASGTTSRNGIDSPGRLGLNGLKITGQSFNRGNSESFETEAAQKISDEPMSKLDESIFNVRRPDTPDVTAPRVQIQPQEEEQKVDSETKFAPKIIDDVGYVSVRPVNENRIEKELSTNTMYNQWAAAWKGPIYPDAEKDWGATDFISELKQVSKSQYGLGKCERGFFDYYGKEREARYCRLKKSGLYVAEGISLDLALKLDVFLTIGCRTVFPNIGCGSRHWYLQQKKVPTTLADGSKAYQDIYIDIRFDLASSSPINAGLGHGGVGLPHVQFAYMLPSELSDNQPPAEREWYYHEFRNAVKLDQNILGNMFTDTRFPFRTAWPKEWVQNDFIAPGTPWGQRKASGNDVPIPASNKLSFITGRQRVILTTKGWHDRVLDRSSIAKTTKTFMA</sequence>
<reference evidence="3 4" key="1">
    <citation type="submission" date="2019-10" db="EMBL/GenBank/DDBJ databases">
        <authorList>
            <person name="Palmer J.M."/>
        </authorList>
    </citation>
    <scope>NUCLEOTIDE SEQUENCE [LARGE SCALE GENOMIC DNA]</scope>
    <source>
        <strain evidence="3 4">TWF730</strain>
    </source>
</reference>
<feature type="region of interest" description="Disordered" evidence="2">
    <location>
        <begin position="335"/>
        <end position="376"/>
    </location>
</feature>
<dbReference type="Proteomes" id="UP001373714">
    <property type="component" value="Unassembled WGS sequence"/>
</dbReference>
<evidence type="ECO:0000256" key="1">
    <source>
        <dbReference type="SAM" id="Coils"/>
    </source>
</evidence>
<evidence type="ECO:0000313" key="4">
    <source>
        <dbReference type="Proteomes" id="UP001373714"/>
    </source>
</evidence>
<evidence type="ECO:0000256" key="2">
    <source>
        <dbReference type="SAM" id="MobiDB-lite"/>
    </source>
</evidence>
<keyword evidence="1" id="KW-0175">Coiled coil</keyword>
<comment type="caution">
    <text evidence="3">The sequence shown here is derived from an EMBL/GenBank/DDBJ whole genome shotgun (WGS) entry which is preliminary data.</text>
</comment>
<accession>A0AAV9U7K7</accession>
<dbReference type="AlphaFoldDB" id="A0AAV9U7K7"/>
<feature type="region of interest" description="Disordered" evidence="2">
    <location>
        <begin position="66"/>
        <end position="106"/>
    </location>
</feature>
<feature type="compositionally biased region" description="Polar residues" evidence="2">
    <location>
        <begin position="90"/>
        <end position="106"/>
    </location>
</feature>
<gene>
    <name evidence="3" type="ORF">TWF730_002661</name>
</gene>
<feature type="compositionally biased region" description="Polar residues" evidence="2">
    <location>
        <begin position="353"/>
        <end position="369"/>
    </location>
</feature>
<feature type="coiled-coil region" evidence="1">
    <location>
        <begin position="117"/>
        <end position="163"/>
    </location>
</feature>
<evidence type="ECO:0000313" key="3">
    <source>
        <dbReference type="EMBL" id="KAK6337254.1"/>
    </source>
</evidence>